<evidence type="ECO:0000256" key="5">
    <source>
        <dbReference type="ARBA" id="ARBA00007383"/>
    </source>
</evidence>
<evidence type="ECO:0000256" key="11">
    <source>
        <dbReference type="ARBA" id="ARBA00022759"/>
    </source>
</evidence>
<keyword evidence="11 14" id="KW-0255">Endonuclease</keyword>
<evidence type="ECO:0000313" key="18">
    <source>
        <dbReference type="EMBL" id="QNF31053.1"/>
    </source>
</evidence>
<comment type="subcellular location">
    <subcellularLocation>
        <location evidence="4 14">Cytoplasm</location>
    </subcellularLocation>
</comment>
<keyword evidence="9 14" id="KW-0540">Nuclease</keyword>
<evidence type="ECO:0000256" key="16">
    <source>
        <dbReference type="RuleBase" id="RU003515"/>
    </source>
</evidence>
<dbReference type="Pfam" id="PF01351">
    <property type="entry name" value="RNase_HII"/>
    <property type="match status" value="1"/>
</dbReference>
<keyword evidence="8 14" id="KW-0963">Cytoplasm</keyword>
<sequence>MMQLTTKEIQDRLSEIKSDKDPFLKECKTDSRKGVQQLVQKWMKKYEQDKILQQQFYSMLSYERSAHNNGFHLIAGIDEVGRGPLAGPVVAAAVILKEECYMPGLNDSKKLSAPMREKFFNLIKENAQAIGIGIVAPEVIDQINIYEATKLAMKNAIKELEIQPNFLLLDAMKLELPISQESIIKGDTKSVSIAASSVIAKVTRDRIMLDIAKQFPEYSFDQHMGYGTKYHLEALQKYGVTVHHRKSFAPVKELLQSY</sequence>
<comment type="similarity">
    <text evidence="5 14 16">Belongs to the RNase HII family.</text>
</comment>
<reference evidence="18 19" key="1">
    <citation type="submission" date="2020-06" db="EMBL/GenBank/DDBJ databases">
        <title>Metabacillus dokdonensis sp. nov., isolated from the rhizosphere of Elymus tsukushiensis, a plant native to the Dokdo Islands, Republic of Korea.</title>
        <authorList>
            <person name="Lee S.Y."/>
            <person name="Hwang Y.J."/>
            <person name="Son J.S."/>
            <person name="Ghim S.Y."/>
        </authorList>
    </citation>
    <scope>NUCLEOTIDE SEQUENCE [LARGE SCALE GENOMIC DNA]</scope>
    <source>
        <strain evidence="18 19">KUDC1714</strain>
    </source>
</reference>
<keyword evidence="12 14" id="KW-0378">Hydrolase</keyword>
<keyword evidence="13 14" id="KW-0464">Manganese</keyword>
<gene>
    <name evidence="14" type="primary">rnhB</name>
    <name evidence="18" type="ORF">HUW50_19705</name>
</gene>
<dbReference type="InterPro" id="IPR022898">
    <property type="entry name" value="RNase_HII"/>
</dbReference>
<evidence type="ECO:0000256" key="8">
    <source>
        <dbReference type="ARBA" id="ARBA00022490"/>
    </source>
</evidence>
<dbReference type="PROSITE" id="PS51975">
    <property type="entry name" value="RNASE_H_2"/>
    <property type="match status" value="1"/>
</dbReference>
<dbReference type="EMBL" id="CP055263">
    <property type="protein sequence ID" value="QNF31053.1"/>
    <property type="molecule type" value="Genomic_DNA"/>
</dbReference>
<organism evidence="18 19">
    <name type="scientific">Metabacillus elymi</name>
    <dbReference type="NCBI Taxonomy" id="2745198"/>
    <lineage>
        <taxon>Bacteria</taxon>
        <taxon>Bacillati</taxon>
        <taxon>Bacillota</taxon>
        <taxon>Bacilli</taxon>
        <taxon>Bacillales</taxon>
        <taxon>Bacillaceae</taxon>
        <taxon>Metabacillus</taxon>
    </lineage>
</organism>
<evidence type="ECO:0000256" key="9">
    <source>
        <dbReference type="ARBA" id="ARBA00022722"/>
    </source>
</evidence>
<feature type="binding site" evidence="14 15">
    <location>
        <position position="79"/>
    </location>
    <ligand>
        <name>a divalent metal cation</name>
        <dbReference type="ChEBI" id="CHEBI:60240"/>
    </ligand>
</feature>
<evidence type="ECO:0000256" key="15">
    <source>
        <dbReference type="PROSITE-ProRule" id="PRU01319"/>
    </source>
</evidence>
<evidence type="ECO:0000256" key="7">
    <source>
        <dbReference type="ARBA" id="ARBA00019179"/>
    </source>
</evidence>
<protein>
    <recommendedName>
        <fullName evidence="7 14">Ribonuclease HII</fullName>
        <shortName evidence="14">RNase HII</shortName>
        <ecNumber evidence="6 14">3.1.26.4</ecNumber>
    </recommendedName>
</protein>
<evidence type="ECO:0000259" key="17">
    <source>
        <dbReference type="PROSITE" id="PS51975"/>
    </source>
</evidence>
<comment type="cofactor">
    <cofactor evidence="14 15">
        <name>Mn(2+)</name>
        <dbReference type="ChEBI" id="CHEBI:29035"/>
    </cofactor>
    <cofactor evidence="14 15">
        <name>Mg(2+)</name>
        <dbReference type="ChEBI" id="CHEBI:18420"/>
    </cofactor>
    <text evidence="14 15">Manganese or magnesium. Binds 1 divalent metal ion per monomer in the absence of substrate. May bind a second metal ion after substrate binding.</text>
</comment>
<dbReference type="GO" id="GO:0004523">
    <property type="term" value="F:RNA-DNA hybrid ribonuclease activity"/>
    <property type="evidence" value="ECO:0007669"/>
    <property type="project" value="UniProtKB-EC"/>
</dbReference>
<dbReference type="EC" id="3.1.26.4" evidence="6 14"/>
<dbReference type="NCBIfam" id="NF000595">
    <property type="entry name" value="PRK00015.1-3"/>
    <property type="match status" value="1"/>
</dbReference>
<feature type="domain" description="RNase H type-2" evidence="17">
    <location>
        <begin position="72"/>
        <end position="258"/>
    </location>
</feature>
<evidence type="ECO:0000256" key="13">
    <source>
        <dbReference type="ARBA" id="ARBA00023211"/>
    </source>
</evidence>
<evidence type="ECO:0000256" key="3">
    <source>
        <dbReference type="ARBA" id="ARBA00004065"/>
    </source>
</evidence>
<dbReference type="InterPro" id="IPR001352">
    <property type="entry name" value="RNase_HII/HIII"/>
</dbReference>
<feature type="binding site" evidence="14 15">
    <location>
        <position position="170"/>
    </location>
    <ligand>
        <name>a divalent metal cation</name>
        <dbReference type="ChEBI" id="CHEBI:60240"/>
    </ligand>
</feature>
<dbReference type="HAMAP" id="MF_00052_B">
    <property type="entry name" value="RNase_HII_B"/>
    <property type="match status" value="1"/>
</dbReference>
<evidence type="ECO:0000256" key="1">
    <source>
        <dbReference type="ARBA" id="ARBA00000077"/>
    </source>
</evidence>
<name>A0ABX6SBB6_9BACI</name>
<comment type="catalytic activity">
    <reaction evidence="1 14 15 16">
        <text>Endonucleolytic cleavage to 5'-phosphomonoester.</text>
        <dbReference type="EC" id="3.1.26.4"/>
    </reaction>
</comment>
<evidence type="ECO:0000256" key="6">
    <source>
        <dbReference type="ARBA" id="ARBA00012180"/>
    </source>
</evidence>
<dbReference type="InterPro" id="IPR012337">
    <property type="entry name" value="RNaseH-like_sf"/>
</dbReference>
<dbReference type="Proteomes" id="UP000515490">
    <property type="component" value="Chromosome"/>
</dbReference>
<dbReference type="SUPFAM" id="SSF53098">
    <property type="entry name" value="Ribonuclease H-like"/>
    <property type="match status" value="1"/>
</dbReference>
<dbReference type="InterPro" id="IPR024567">
    <property type="entry name" value="RNase_HII/HIII_dom"/>
</dbReference>
<dbReference type="PANTHER" id="PTHR10954:SF18">
    <property type="entry name" value="RIBONUCLEASE HII"/>
    <property type="match status" value="1"/>
</dbReference>
<comment type="function">
    <text evidence="3 14 16">Endonuclease that specifically degrades the RNA of RNA-DNA hybrids.</text>
</comment>
<dbReference type="PANTHER" id="PTHR10954">
    <property type="entry name" value="RIBONUCLEASE H2 SUBUNIT A"/>
    <property type="match status" value="1"/>
</dbReference>
<dbReference type="NCBIfam" id="NF000594">
    <property type="entry name" value="PRK00015.1-1"/>
    <property type="match status" value="1"/>
</dbReference>
<evidence type="ECO:0000256" key="10">
    <source>
        <dbReference type="ARBA" id="ARBA00022723"/>
    </source>
</evidence>
<evidence type="ECO:0000313" key="19">
    <source>
        <dbReference type="Proteomes" id="UP000515490"/>
    </source>
</evidence>
<comment type="cofactor">
    <cofactor evidence="2">
        <name>Mg(2+)</name>
        <dbReference type="ChEBI" id="CHEBI:18420"/>
    </cofactor>
</comment>
<evidence type="ECO:0000256" key="4">
    <source>
        <dbReference type="ARBA" id="ARBA00004496"/>
    </source>
</evidence>
<keyword evidence="19" id="KW-1185">Reference proteome</keyword>
<feature type="binding site" evidence="14 15">
    <location>
        <position position="78"/>
    </location>
    <ligand>
        <name>a divalent metal cation</name>
        <dbReference type="ChEBI" id="CHEBI:60240"/>
    </ligand>
</feature>
<evidence type="ECO:0000256" key="14">
    <source>
        <dbReference type="HAMAP-Rule" id="MF_00052"/>
    </source>
</evidence>
<accession>A0ABX6SBB6</accession>
<keyword evidence="10 14" id="KW-0479">Metal-binding</keyword>
<evidence type="ECO:0000256" key="2">
    <source>
        <dbReference type="ARBA" id="ARBA00001946"/>
    </source>
</evidence>
<dbReference type="Gene3D" id="3.30.420.10">
    <property type="entry name" value="Ribonuclease H-like superfamily/Ribonuclease H"/>
    <property type="match status" value="1"/>
</dbReference>
<evidence type="ECO:0000256" key="12">
    <source>
        <dbReference type="ARBA" id="ARBA00022801"/>
    </source>
</evidence>
<proteinExistence type="inferred from homology"/>
<dbReference type="InterPro" id="IPR036397">
    <property type="entry name" value="RNaseH_sf"/>
</dbReference>
<dbReference type="CDD" id="cd07182">
    <property type="entry name" value="RNase_HII_bacteria_HII_like"/>
    <property type="match status" value="1"/>
</dbReference>